<gene>
    <name evidence="1" type="ORF">DLM85_12005</name>
</gene>
<keyword evidence="2" id="KW-1185">Reference proteome</keyword>
<sequence>MNLFKILAELEQVDPEVADRLNSRRSALSALGNISKKITLASAPAIIGAAFNKTLAQGTGSPLADVLNYALLLERLEAAYYTRALQASTAPALATAFSGNATLRTAIEKIRDNENAHVALLTAALGSAAAAAPTGFNFAAAYTDLPTFLTFAQAFEDLGVRAYKGQAGNISRTATVAANTSVTVTNAGQSSTASIGGANVLQVALQIHATEARHAAYIRYLRRQAAYATAASGSIGNQFGWITGKAGNGAPAPVYDAGNPATTFPAEDNVSQGGLNLTSQLAATYTAAEVSEAFDEPLDSATVRSIASGFIIP</sequence>
<reference evidence="2" key="1">
    <citation type="submission" date="2018-05" db="EMBL/GenBank/DDBJ databases">
        <authorList>
            <person name="Nie L."/>
        </authorList>
    </citation>
    <scope>NUCLEOTIDE SEQUENCE [LARGE SCALE GENOMIC DNA]</scope>
    <source>
        <strain evidence="2">NL</strain>
    </source>
</reference>
<dbReference type="OrthoDB" id="954262at2"/>
<proteinExistence type="predicted"/>
<comment type="caution">
    <text evidence="1">The sequence shown here is derived from an EMBL/GenBank/DDBJ whole genome shotgun (WGS) entry which is preliminary data.</text>
</comment>
<dbReference type="Pfam" id="PF13668">
    <property type="entry name" value="Ferritin_2"/>
    <property type="match status" value="1"/>
</dbReference>
<dbReference type="EMBL" id="QHKM01000003">
    <property type="protein sequence ID" value="RAK66923.1"/>
    <property type="molecule type" value="Genomic_DNA"/>
</dbReference>
<dbReference type="Proteomes" id="UP000248553">
    <property type="component" value="Unassembled WGS sequence"/>
</dbReference>
<name>A0A328BIF7_9BACT</name>
<evidence type="ECO:0000313" key="1">
    <source>
        <dbReference type="EMBL" id="RAK66923.1"/>
    </source>
</evidence>
<dbReference type="RefSeq" id="WP_111478344.1">
    <property type="nucleotide sequence ID" value="NZ_QHKM01000003.1"/>
</dbReference>
<protein>
    <submittedName>
        <fullName evidence="1">Ferritin-like domain-containing protein</fullName>
    </submittedName>
</protein>
<evidence type="ECO:0000313" key="2">
    <source>
        <dbReference type="Proteomes" id="UP000248553"/>
    </source>
</evidence>
<organism evidence="1 2">
    <name type="scientific">Hymenobacter edaphi</name>
    <dbReference type="NCBI Taxonomy" id="2211146"/>
    <lineage>
        <taxon>Bacteria</taxon>
        <taxon>Pseudomonadati</taxon>
        <taxon>Bacteroidota</taxon>
        <taxon>Cytophagia</taxon>
        <taxon>Cytophagales</taxon>
        <taxon>Hymenobacteraceae</taxon>
        <taxon>Hymenobacter</taxon>
    </lineage>
</organism>
<dbReference type="AlphaFoldDB" id="A0A328BIF7"/>
<accession>A0A328BIF7</accession>